<dbReference type="RefSeq" id="WP_091249621.1">
    <property type="nucleotide sequence ID" value="NZ_FNIR01000016.1"/>
</dbReference>
<reference evidence="2" key="1">
    <citation type="submission" date="2016-10" db="EMBL/GenBank/DDBJ databases">
        <authorList>
            <person name="Varghese N."/>
            <person name="Submissions S."/>
        </authorList>
    </citation>
    <scope>NUCLEOTIDE SEQUENCE [LARGE SCALE GENOMIC DNA]</scope>
    <source>
        <strain evidence="2">DSM 45843</strain>
    </source>
</reference>
<evidence type="ECO:0008006" key="3">
    <source>
        <dbReference type="Google" id="ProtNLM"/>
    </source>
</evidence>
<evidence type="ECO:0000313" key="1">
    <source>
        <dbReference type="EMBL" id="SDP56677.1"/>
    </source>
</evidence>
<dbReference type="STRING" id="1052260.SAMN05660199_04258"/>
<dbReference type="Proteomes" id="UP000199088">
    <property type="component" value="Unassembled WGS sequence"/>
</dbReference>
<protein>
    <recommendedName>
        <fullName evidence="3">DUF4192 domain-containing protein</fullName>
    </recommendedName>
</protein>
<proteinExistence type="predicted"/>
<evidence type="ECO:0000313" key="2">
    <source>
        <dbReference type="Proteomes" id="UP000199088"/>
    </source>
</evidence>
<sequence>MENEQPCTAVRLDTGPELAAALPQLLGFVPEESLVLVALTGSRATRVGVTLRVDLPGPDDASALATDVVARLGPEPPAAVVALVVTEASDVPAEVDLDALSDVPLHALDPVGLRLLRTAGADLPGRGVVRAVGGVLADAGVPLLAALLVRGGRCWDYDCADPCCDPGAGRPLPGGTSALAVASVVDGRVVAADRAELVARLAPATGVAALAMGRACSVVGAGQAEALHRLGWEAVAAESWRLVQGAVAAGRHLTDEAVARLGWALTETEVRDQALALGAGPTAAAAEALWTELVRRLPAPLDAAPATLLAATAWARGDGTTAGVALDRALASQPGYRLAQLLRQGLTAGLPPSAVRELAGWARPRSEQLGA</sequence>
<dbReference type="OrthoDB" id="3264463at2"/>
<dbReference type="AlphaFoldDB" id="A0A1H0TRM2"/>
<dbReference type="Pfam" id="PF13830">
    <property type="entry name" value="DUF4192"/>
    <property type="match status" value="1"/>
</dbReference>
<organism evidence="1 2">
    <name type="scientific">Klenkia soli</name>
    <dbReference type="NCBI Taxonomy" id="1052260"/>
    <lineage>
        <taxon>Bacteria</taxon>
        <taxon>Bacillati</taxon>
        <taxon>Actinomycetota</taxon>
        <taxon>Actinomycetes</taxon>
        <taxon>Geodermatophilales</taxon>
        <taxon>Geodermatophilaceae</taxon>
        <taxon>Klenkia</taxon>
    </lineage>
</organism>
<accession>A0A1H0TRM2</accession>
<dbReference type="EMBL" id="FNIR01000016">
    <property type="protein sequence ID" value="SDP56677.1"/>
    <property type="molecule type" value="Genomic_DNA"/>
</dbReference>
<name>A0A1H0TRM2_9ACTN</name>
<dbReference type="InterPro" id="IPR025447">
    <property type="entry name" value="DUF4192"/>
</dbReference>
<keyword evidence="2" id="KW-1185">Reference proteome</keyword>
<gene>
    <name evidence="1" type="ORF">SAMN05660199_04258</name>
</gene>